<dbReference type="InterPro" id="IPR008969">
    <property type="entry name" value="CarboxyPept-like_regulatory"/>
</dbReference>
<dbReference type="Proteomes" id="UP000190897">
    <property type="component" value="Unassembled WGS sequence"/>
</dbReference>
<name>A0A1T5H570_9BACT</name>
<proteinExistence type="predicted"/>
<evidence type="ECO:0000313" key="3">
    <source>
        <dbReference type="Proteomes" id="UP000190897"/>
    </source>
</evidence>
<feature type="transmembrane region" description="Helical" evidence="1">
    <location>
        <begin position="36"/>
        <end position="60"/>
    </location>
</feature>
<evidence type="ECO:0000313" key="2">
    <source>
        <dbReference type="EMBL" id="SKC15739.1"/>
    </source>
</evidence>
<sequence length="178" mass="20477">MKKLDRGNYFYLHHTSSQVFSFNRAPMFYLYKRKIFLFKIASLLGIKRYAFTAILATTLLSGCFLKQDRTSTVYGTITDQNGEPVDSIMVLAQGMRYLTFEALQHTYSDSNGHFEMVIEVPKKFGTIDISVPFYPKENPKFQTKYKGKKSIKNDIATSNCCITPVGEKTKYDFQLIPK</sequence>
<gene>
    <name evidence="2" type="ORF">SAMN05660293_04914</name>
</gene>
<organism evidence="2 3">
    <name type="scientific">Dyadobacter psychrophilus</name>
    <dbReference type="NCBI Taxonomy" id="651661"/>
    <lineage>
        <taxon>Bacteria</taxon>
        <taxon>Pseudomonadati</taxon>
        <taxon>Bacteroidota</taxon>
        <taxon>Cytophagia</taxon>
        <taxon>Cytophagales</taxon>
        <taxon>Spirosomataceae</taxon>
        <taxon>Dyadobacter</taxon>
    </lineage>
</organism>
<keyword evidence="1" id="KW-1133">Transmembrane helix</keyword>
<protein>
    <submittedName>
        <fullName evidence="2">Uncharacterized protein</fullName>
    </submittedName>
</protein>
<keyword evidence="3" id="KW-1185">Reference proteome</keyword>
<accession>A0A1T5H570</accession>
<dbReference type="AlphaFoldDB" id="A0A1T5H570"/>
<dbReference type="SUPFAM" id="SSF49464">
    <property type="entry name" value="Carboxypeptidase regulatory domain-like"/>
    <property type="match status" value="1"/>
</dbReference>
<dbReference type="STRING" id="651661.SAMN05660293_04914"/>
<dbReference type="Gene3D" id="2.60.40.1120">
    <property type="entry name" value="Carboxypeptidase-like, regulatory domain"/>
    <property type="match status" value="1"/>
</dbReference>
<evidence type="ECO:0000256" key="1">
    <source>
        <dbReference type="SAM" id="Phobius"/>
    </source>
</evidence>
<keyword evidence="1" id="KW-0812">Transmembrane</keyword>
<reference evidence="3" key="1">
    <citation type="submission" date="2017-02" db="EMBL/GenBank/DDBJ databases">
        <authorList>
            <person name="Varghese N."/>
            <person name="Submissions S."/>
        </authorList>
    </citation>
    <scope>NUCLEOTIDE SEQUENCE [LARGE SCALE GENOMIC DNA]</scope>
    <source>
        <strain evidence="3">DSM 22270</strain>
    </source>
</reference>
<keyword evidence="1" id="KW-0472">Membrane</keyword>
<dbReference type="EMBL" id="FUZA01000008">
    <property type="protein sequence ID" value="SKC15739.1"/>
    <property type="molecule type" value="Genomic_DNA"/>
</dbReference>